<feature type="transmembrane region" description="Helical" evidence="1">
    <location>
        <begin position="12"/>
        <end position="30"/>
    </location>
</feature>
<keyword evidence="1" id="KW-0812">Transmembrane</keyword>
<keyword evidence="1" id="KW-0472">Membrane</keyword>
<dbReference type="EMBL" id="CP111019">
    <property type="protein sequence ID" value="WAR12494.1"/>
    <property type="molecule type" value="Genomic_DNA"/>
</dbReference>
<keyword evidence="1" id="KW-1133">Transmembrane helix</keyword>
<accession>A0ABY7ETR4</accession>
<evidence type="ECO:0000256" key="1">
    <source>
        <dbReference type="SAM" id="Phobius"/>
    </source>
</evidence>
<proteinExistence type="predicted"/>
<dbReference type="PANTHER" id="PTHR31389">
    <property type="entry name" value="LD39211P"/>
    <property type="match status" value="1"/>
</dbReference>
<name>A0ABY7ETR4_MYAAR</name>
<evidence type="ECO:0000313" key="3">
    <source>
        <dbReference type="Proteomes" id="UP001164746"/>
    </source>
</evidence>
<dbReference type="Proteomes" id="UP001164746">
    <property type="component" value="Chromosome 8"/>
</dbReference>
<organism evidence="2 3">
    <name type="scientific">Mya arenaria</name>
    <name type="common">Soft-shell clam</name>
    <dbReference type="NCBI Taxonomy" id="6604"/>
    <lineage>
        <taxon>Eukaryota</taxon>
        <taxon>Metazoa</taxon>
        <taxon>Spiralia</taxon>
        <taxon>Lophotrochozoa</taxon>
        <taxon>Mollusca</taxon>
        <taxon>Bivalvia</taxon>
        <taxon>Autobranchia</taxon>
        <taxon>Heteroconchia</taxon>
        <taxon>Euheterodonta</taxon>
        <taxon>Imparidentia</taxon>
        <taxon>Neoheterodontei</taxon>
        <taxon>Myida</taxon>
        <taxon>Myoidea</taxon>
        <taxon>Myidae</taxon>
        <taxon>Mya</taxon>
    </lineage>
</organism>
<protein>
    <submittedName>
        <fullName evidence="2">Uncharacterized protein</fullName>
    </submittedName>
</protein>
<sequence length="351" mass="40320">MLTVDRRFVAKNVAKYGLILLVLSVTVYLVKRSPESGIDGKDNLLVKIPLDDGRPCNATFRQADADNFRKIESYRFPELFPTTTPGLSSGPVTGDDIVSPALVTAFSSNHYLESKFLFKNIDDVVRPQYPDVKLLTFCKCEIREFNFDLYPDHVEIIFGYTWKPIVLQEVAREHPFSIWMDTSVRFTDKDLRPFFENAKRLGVVVTKNTGPIAMRTHTKTFQFLGENPCTFRDRNEFQGGFVMLYSNPTTVQYFMKPWVSCALTLGCMLPDYSARDYIDCGKHGNVYFDCHRFDQSVLGILLSRTYGLKVDDHGVDTRSYHSFCKGNDDSFYLPSFISVEPLIEKYREDCY</sequence>
<gene>
    <name evidence="2" type="ORF">MAR_026674</name>
</gene>
<keyword evidence="3" id="KW-1185">Reference proteome</keyword>
<dbReference type="PANTHER" id="PTHR31389:SF4">
    <property type="entry name" value="LD39211P"/>
    <property type="match status" value="1"/>
</dbReference>
<evidence type="ECO:0000313" key="2">
    <source>
        <dbReference type="EMBL" id="WAR12494.1"/>
    </source>
</evidence>
<reference evidence="2" key="1">
    <citation type="submission" date="2022-11" db="EMBL/GenBank/DDBJ databases">
        <title>Centuries of genome instability and evolution in soft-shell clam transmissible cancer (bioRxiv).</title>
        <authorList>
            <person name="Hart S.F.M."/>
            <person name="Yonemitsu M.A."/>
            <person name="Giersch R.M."/>
            <person name="Beal B.F."/>
            <person name="Arriagada G."/>
            <person name="Davis B.W."/>
            <person name="Ostrander E.A."/>
            <person name="Goff S.P."/>
            <person name="Metzger M.J."/>
        </authorList>
    </citation>
    <scope>NUCLEOTIDE SEQUENCE</scope>
    <source>
        <strain evidence="2">MELC-2E11</strain>
        <tissue evidence="2">Siphon/mantle</tissue>
    </source>
</reference>